<comment type="caution">
    <text evidence="1">The sequence shown here is derived from an EMBL/GenBank/DDBJ whole genome shotgun (WGS) entry which is preliminary data.</text>
</comment>
<gene>
    <name evidence="1" type="ORF">EDS130_LOCUS35779</name>
    <name evidence="2" type="ORF">XAT740_LOCUS40398</name>
</gene>
<proteinExistence type="predicted"/>
<dbReference type="Proteomes" id="UP000663828">
    <property type="component" value="Unassembled WGS sequence"/>
</dbReference>
<keyword evidence="3" id="KW-1185">Reference proteome</keyword>
<dbReference type="AlphaFoldDB" id="A0A815KK37"/>
<name>A0A815KK37_ADIRI</name>
<sequence>MLLQISYNLSLPVEFGSRNSPWLQNQQQTLGWSRNLPEPQWTFSGSYINNDGFRFNPEYYDTSRFSVAPRIDYDWDRGVTGGGIRLGYRFRRSADEQNELAQQNVDLIYDGNDGDAPVVN</sequence>
<dbReference type="EMBL" id="CAJNOJ010000320">
    <property type="protein sequence ID" value="CAF1396701.1"/>
    <property type="molecule type" value="Genomic_DNA"/>
</dbReference>
<accession>A0A815KK37</accession>
<evidence type="ECO:0000313" key="1">
    <source>
        <dbReference type="EMBL" id="CAF1396701.1"/>
    </source>
</evidence>
<reference evidence="1" key="1">
    <citation type="submission" date="2021-02" db="EMBL/GenBank/DDBJ databases">
        <authorList>
            <person name="Nowell W R."/>
        </authorList>
    </citation>
    <scope>NUCLEOTIDE SEQUENCE</scope>
</reference>
<dbReference type="EMBL" id="CAJNOR010004590">
    <property type="protein sequence ID" value="CAF1514201.1"/>
    <property type="molecule type" value="Genomic_DNA"/>
</dbReference>
<evidence type="ECO:0000313" key="4">
    <source>
        <dbReference type="Proteomes" id="UP000663852"/>
    </source>
</evidence>
<protein>
    <submittedName>
        <fullName evidence="1">Uncharacterized protein</fullName>
    </submittedName>
</protein>
<evidence type="ECO:0000313" key="2">
    <source>
        <dbReference type="EMBL" id="CAF1514201.1"/>
    </source>
</evidence>
<organism evidence="1 4">
    <name type="scientific">Adineta ricciae</name>
    <name type="common">Rotifer</name>
    <dbReference type="NCBI Taxonomy" id="249248"/>
    <lineage>
        <taxon>Eukaryota</taxon>
        <taxon>Metazoa</taxon>
        <taxon>Spiralia</taxon>
        <taxon>Gnathifera</taxon>
        <taxon>Rotifera</taxon>
        <taxon>Eurotatoria</taxon>
        <taxon>Bdelloidea</taxon>
        <taxon>Adinetida</taxon>
        <taxon>Adinetidae</taxon>
        <taxon>Adineta</taxon>
    </lineage>
</organism>
<evidence type="ECO:0000313" key="3">
    <source>
        <dbReference type="Proteomes" id="UP000663828"/>
    </source>
</evidence>
<dbReference type="Proteomes" id="UP000663852">
    <property type="component" value="Unassembled WGS sequence"/>
</dbReference>